<sequence length="931" mass="109209">MDINTIEYNPLRAKSCIPLDKNLSTKKAIINIKNEDNQCFKWCIARALNPTDNHPESVDKELKIQSNKINWEKIEFPVSSDQITQFENNNKDISVNVYGYENSVYPLRVSKNNDCQHLIDLLLISNGETNHYCLIKSLSKVLSSQTSKKKYTIHYCKNCLLGFNSEESLSKHKSYCNKHDSVRIELPPPKSTIQFTNHNRSMRVPFVVYANFESFIKPINTCTPNPNESYTKQYQKHIPSSFCYYIKCFDESFYQSNPVSLTASNEADDVAQIFVDRLQEDIIKICNRIKFKKNIVYTHENKKDFDAATECHICGKDLGNDKLRDHCHIIGKYRGAAHQNCNLNYKIPDFFPVLFHNLSGYDSNLFIKKLSGDKLSCIPNNEEKYISFSREIKVGGKQLDLSLKKGVYPYDWVDSVDKFNETQLPTKESFFSKLNDEDISDDDYSHAQNVWNEFNCKTFRDYHDLYNISDVLLLADVFENFRDVCMKNYKLDPAWYYTSPGLAWDAALKKTKVKLELLSNYDMILMIKKGIRGGISMISNRLETSNNKYMDDAYDKSKESTFIQYLDANNLYEWAMSKPLPTHGFKWMDEDELKNWKLIPCILEVDLDYPDYLHDDHNDYPLAQERVNIDKVEKLVPNLENKKNYVTHYENLKFYERLGLKITKIHRGLSFEQSSRLSEYIELNTNLRTKATNDFEKDFFKLINNSVFGKTMESIENRVDVRLVTNRNEAVKLASRPNFESRTIFNKNLIAIHMKRTKLMYNKPIYLGMCILDLSKTLMYEFHYDYIEKKYSDRAKLLFTDTDSLAYEIKTEDFYDDIKNDIENEAGGAQVQKFVGLRSKLYSYKIHRKENKKCKGVKKNVVKKYITHEDYKDCLLNKRDHIRKMNIIRSHSHEVYTEEINKIALSAEDDKRVILEDGIHTLEYGHYKLRQ</sequence>
<evidence type="ECO:0000313" key="1">
    <source>
        <dbReference type="Proteomes" id="UP001652625"/>
    </source>
</evidence>
<dbReference type="Proteomes" id="UP001652625">
    <property type="component" value="Chromosome 09"/>
</dbReference>
<accession>A0ABM4CM05</accession>
<keyword evidence="1" id="KW-1185">Reference proteome</keyword>
<protein>
    <submittedName>
        <fullName evidence="2">Uncharacterized protein LOC136085451</fullName>
    </submittedName>
</protein>
<dbReference type="PANTHER" id="PTHR31511:SF12">
    <property type="entry name" value="RHO TERMINATION FACTOR N-TERMINAL DOMAIN-CONTAINING PROTEIN"/>
    <property type="match status" value="1"/>
</dbReference>
<evidence type="ECO:0000313" key="2">
    <source>
        <dbReference type="RefSeq" id="XP_065662831.1"/>
    </source>
</evidence>
<dbReference type="InterPro" id="IPR044925">
    <property type="entry name" value="His-Me_finger_sf"/>
</dbReference>
<gene>
    <name evidence="2" type="primary">LOC136085451</name>
</gene>
<reference evidence="2" key="1">
    <citation type="submission" date="2025-08" db="UniProtKB">
        <authorList>
            <consortium name="RefSeq"/>
        </authorList>
    </citation>
    <scope>IDENTIFICATION</scope>
</reference>
<dbReference type="SUPFAM" id="SSF54060">
    <property type="entry name" value="His-Me finger endonucleases"/>
    <property type="match status" value="1"/>
</dbReference>
<dbReference type="GeneID" id="136085451"/>
<dbReference type="SUPFAM" id="SSF56672">
    <property type="entry name" value="DNA/RNA polymerases"/>
    <property type="match status" value="1"/>
</dbReference>
<dbReference type="InterPro" id="IPR043502">
    <property type="entry name" value="DNA/RNA_pol_sf"/>
</dbReference>
<dbReference type="RefSeq" id="XP_065662831.1">
    <property type="nucleotide sequence ID" value="XM_065806759.1"/>
</dbReference>
<dbReference type="PANTHER" id="PTHR31511">
    <property type="entry name" value="PROTEIN CBG23764"/>
    <property type="match status" value="1"/>
</dbReference>
<name>A0ABM4CM05_HYDVU</name>
<proteinExistence type="predicted"/>
<organism evidence="1 2">
    <name type="scientific">Hydra vulgaris</name>
    <name type="common">Hydra</name>
    <name type="synonym">Hydra attenuata</name>
    <dbReference type="NCBI Taxonomy" id="6087"/>
    <lineage>
        <taxon>Eukaryota</taxon>
        <taxon>Metazoa</taxon>
        <taxon>Cnidaria</taxon>
        <taxon>Hydrozoa</taxon>
        <taxon>Hydroidolina</taxon>
        <taxon>Anthoathecata</taxon>
        <taxon>Aplanulata</taxon>
        <taxon>Hydridae</taxon>
        <taxon>Hydra</taxon>
    </lineage>
</organism>